<comment type="caution">
    <text evidence="2">The sequence shown here is derived from an EMBL/GenBank/DDBJ whole genome shotgun (WGS) entry which is preliminary data.</text>
</comment>
<proteinExistence type="predicted"/>
<gene>
    <name evidence="2" type="ORF">DTL70_00295</name>
</gene>
<protein>
    <submittedName>
        <fullName evidence="2">Uncharacterized protein</fullName>
    </submittedName>
</protein>
<keyword evidence="3" id="KW-1185">Reference proteome</keyword>
<evidence type="ECO:0000256" key="1">
    <source>
        <dbReference type="SAM" id="MobiDB-lite"/>
    </source>
</evidence>
<name>A0A367FH47_9ACTN</name>
<accession>A0A367FH47</accession>
<evidence type="ECO:0000313" key="3">
    <source>
        <dbReference type="Proteomes" id="UP000252914"/>
    </source>
</evidence>
<feature type="compositionally biased region" description="Low complexity" evidence="1">
    <location>
        <begin position="96"/>
        <end position="112"/>
    </location>
</feature>
<feature type="compositionally biased region" description="Low complexity" evidence="1">
    <location>
        <begin position="31"/>
        <end position="40"/>
    </location>
</feature>
<reference evidence="2 3" key="1">
    <citation type="submission" date="2018-06" db="EMBL/GenBank/DDBJ databases">
        <title>Streptomyces reniochalinae sp. nov. and Streptomyces diacarnus sp. nov. from marine sponges.</title>
        <authorList>
            <person name="Li L."/>
        </authorList>
    </citation>
    <scope>NUCLEOTIDE SEQUENCE [LARGE SCALE GENOMIC DNA]</scope>
    <source>
        <strain evidence="2 3">LHW51701</strain>
    </source>
</reference>
<dbReference type="Proteomes" id="UP000252914">
    <property type="component" value="Unassembled WGS sequence"/>
</dbReference>
<dbReference type="EMBL" id="QOIN01000019">
    <property type="protein sequence ID" value="RCG29239.1"/>
    <property type="molecule type" value="Genomic_DNA"/>
</dbReference>
<evidence type="ECO:0000313" key="2">
    <source>
        <dbReference type="EMBL" id="RCG29239.1"/>
    </source>
</evidence>
<feature type="region of interest" description="Disordered" evidence="1">
    <location>
        <begin position="1"/>
        <end position="20"/>
    </location>
</feature>
<feature type="region of interest" description="Disordered" evidence="1">
    <location>
        <begin position="31"/>
        <end position="141"/>
    </location>
</feature>
<dbReference type="AlphaFoldDB" id="A0A367FH47"/>
<sequence length="141" mass="13896">MRGAEGSAAAGWGGECGRSLPPAEWAHAAAARGAAHSSSGCVHASSTGEAEGTEKAEAAGEAEGADEAEAAAKAEVAETGAAGVGRGPFPVPASPARPAQSARKAANRARSALTRQARPRGGAGRDVRLIPRPLPRSGLAR</sequence>
<organism evidence="2 3">
    <name type="scientific">Streptomyces diacarni</name>
    <dbReference type="NCBI Taxonomy" id="2800381"/>
    <lineage>
        <taxon>Bacteria</taxon>
        <taxon>Bacillati</taxon>
        <taxon>Actinomycetota</taxon>
        <taxon>Actinomycetes</taxon>
        <taxon>Kitasatosporales</taxon>
        <taxon>Streptomycetaceae</taxon>
        <taxon>Streptomyces</taxon>
    </lineage>
</organism>
<dbReference type="RefSeq" id="WP_114019759.1">
    <property type="nucleotide sequence ID" value="NZ_QOIN01000019.1"/>
</dbReference>
<feature type="compositionally biased region" description="Low complexity" evidence="1">
    <location>
        <begin position="1"/>
        <end position="10"/>
    </location>
</feature>